<keyword evidence="1 3" id="KW-0820">tRNA-binding</keyword>
<dbReference type="FunFam" id="2.40.50.140:FF:000225">
    <property type="entry name" value="tyrosine--tRNA ligase, cytoplasmic"/>
    <property type="match status" value="1"/>
</dbReference>
<reference evidence="6 7" key="1">
    <citation type="submission" date="2012-05" db="EMBL/GenBank/DDBJ databases">
        <title>Recombination and specialization in a pathogen metapopulation.</title>
        <authorList>
            <person name="Gardiner A."/>
            <person name="Kemen E."/>
            <person name="Schultz-Larsen T."/>
            <person name="MacLean D."/>
            <person name="Van Oosterhout C."/>
            <person name="Jones J.D.G."/>
        </authorList>
    </citation>
    <scope>NUCLEOTIDE SEQUENCE [LARGE SCALE GENOMIC DNA]</scope>
    <source>
        <strain evidence="6 7">Ac Nc2</strain>
    </source>
</reference>
<sequence>MNAKTSEALNNINDLIRDLEADLIISEGQSTDDAKSLIPTPRLSPSEVSPQPKQVMKAVKKEKQPKKSAPIDPVAENQSDISKLDLRVGKITKAWTHEKADKLYCEEIDVGEENARLVASGLRSHYKLEEMQNRLVVVLCNLKPRNMLGFRSHGMVMCAATTLDNGEEKVRFVEPPLNAKIGERVAFEGLSGEPWTPAQIEKKKVLDKIGSDMRTGSDGVAKYKDCLFSTSAGPCTAPEIVNGVIR</sequence>
<dbReference type="EMBL" id="CAIX01000090">
    <property type="protein sequence ID" value="CCI45156.1"/>
    <property type="molecule type" value="Genomic_DNA"/>
</dbReference>
<dbReference type="OrthoDB" id="19141at2759"/>
<proteinExistence type="predicted"/>
<evidence type="ECO:0000256" key="2">
    <source>
        <dbReference type="ARBA" id="ARBA00022884"/>
    </source>
</evidence>
<dbReference type="InParanoid" id="A0A024GE51"/>
<dbReference type="Pfam" id="PF01588">
    <property type="entry name" value="tRNA_bind"/>
    <property type="match status" value="1"/>
</dbReference>
<evidence type="ECO:0000313" key="7">
    <source>
        <dbReference type="Proteomes" id="UP000053237"/>
    </source>
</evidence>
<evidence type="ECO:0000313" key="6">
    <source>
        <dbReference type="EMBL" id="CCI45156.1"/>
    </source>
</evidence>
<evidence type="ECO:0000256" key="3">
    <source>
        <dbReference type="PROSITE-ProRule" id="PRU00209"/>
    </source>
</evidence>
<dbReference type="AlphaFoldDB" id="A0A024GE51"/>
<dbReference type="PANTHER" id="PTHR11586:SF33">
    <property type="entry name" value="AMINOACYL TRNA SYNTHASE COMPLEX-INTERACTING MULTIFUNCTIONAL PROTEIN 1"/>
    <property type="match status" value="1"/>
</dbReference>
<feature type="region of interest" description="Disordered" evidence="4">
    <location>
        <begin position="30"/>
        <end position="76"/>
    </location>
</feature>
<keyword evidence="7" id="KW-1185">Reference proteome</keyword>
<dbReference type="Proteomes" id="UP000053237">
    <property type="component" value="Unassembled WGS sequence"/>
</dbReference>
<evidence type="ECO:0000256" key="4">
    <source>
        <dbReference type="SAM" id="MobiDB-lite"/>
    </source>
</evidence>
<dbReference type="GO" id="GO:0000049">
    <property type="term" value="F:tRNA binding"/>
    <property type="evidence" value="ECO:0007669"/>
    <property type="project" value="UniProtKB-UniRule"/>
</dbReference>
<name>A0A024GE51_9STRA</name>
<dbReference type="InterPro" id="IPR002547">
    <property type="entry name" value="tRNA-bd_dom"/>
</dbReference>
<dbReference type="InterPro" id="IPR051270">
    <property type="entry name" value="Tyrosine-tRNA_ligase_regulator"/>
</dbReference>
<gene>
    <name evidence="6" type="ORF">BN9_060290</name>
</gene>
<dbReference type="PANTHER" id="PTHR11586">
    <property type="entry name" value="TRNA-AMINOACYLATION COFACTOR ARC1 FAMILY MEMBER"/>
    <property type="match status" value="1"/>
</dbReference>
<dbReference type="Gene3D" id="2.40.50.140">
    <property type="entry name" value="Nucleic acid-binding proteins"/>
    <property type="match status" value="1"/>
</dbReference>
<organism evidence="6 7">
    <name type="scientific">Albugo candida</name>
    <dbReference type="NCBI Taxonomy" id="65357"/>
    <lineage>
        <taxon>Eukaryota</taxon>
        <taxon>Sar</taxon>
        <taxon>Stramenopiles</taxon>
        <taxon>Oomycota</taxon>
        <taxon>Peronosporomycetes</taxon>
        <taxon>Albuginales</taxon>
        <taxon>Albuginaceae</taxon>
        <taxon>Albugo</taxon>
    </lineage>
</organism>
<feature type="domain" description="TRNA-binding" evidence="5">
    <location>
        <begin position="80"/>
        <end position="186"/>
    </location>
</feature>
<evidence type="ECO:0000259" key="5">
    <source>
        <dbReference type="PROSITE" id="PS50886"/>
    </source>
</evidence>
<dbReference type="STRING" id="65357.A0A024GE51"/>
<dbReference type="InterPro" id="IPR012340">
    <property type="entry name" value="NA-bd_OB-fold"/>
</dbReference>
<keyword evidence="2 3" id="KW-0694">RNA-binding</keyword>
<evidence type="ECO:0000256" key="1">
    <source>
        <dbReference type="ARBA" id="ARBA00022555"/>
    </source>
</evidence>
<accession>A0A024GE51</accession>
<dbReference type="CDD" id="cd02799">
    <property type="entry name" value="tRNA_bind_EMAP-II_like"/>
    <property type="match status" value="1"/>
</dbReference>
<dbReference type="SUPFAM" id="SSF50249">
    <property type="entry name" value="Nucleic acid-binding proteins"/>
    <property type="match status" value="1"/>
</dbReference>
<protein>
    <recommendedName>
        <fullName evidence="5">tRNA-binding domain-containing protein</fullName>
    </recommendedName>
</protein>
<comment type="caution">
    <text evidence="6">The sequence shown here is derived from an EMBL/GenBank/DDBJ whole genome shotgun (WGS) entry which is preliminary data.</text>
</comment>
<dbReference type="PROSITE" id="PS50886">
    <property type="entry name" value="TRBD"/>
    <property type="match status" value="1"/>
</dbReference>